<evidence type="ECO:0000256" key="2">
    <source>
        <dbReference type="ARBA" id="ARBA00007553"/>
    </source>
</evidence>
<evidence type="ECO:0000259" key="8">
    <source>
        <dbReference type="SMART" id="SM00644"/>
    </source>
</evidence>
<dbReference type="AlphaFoldDB" id="A0A239KLM5"/>
<dbReference type="GO" id="GO:0009253">
    <property type="term" value="P:peptidoglycan catabolic process"/>
    <property type="evidence" value="ECO:0007669"/>
    <property type="project" value="InterPro"/>
</dbReference>
<keyword evidence="4" id="KW-0378">Hydrolase</keyword>
<dbReference type="EMBL" id="FZOJ01000049">
    <property type="protein sequence ID" value="SNT18499.1"/>
    <property type="molecule type" value="Genomic_DNA"/>
</dbReference>
<dbReference type="InterPro" id="IPR002502">
    <property type="entry name" value="Amidase_domain"/>
</dbReference>
<evidence type="ECO:0000256" key="6">
    <source>
        <dbReference type="ARBA" id="ARBA00023287"/>
    </source>
</evidence>
<dbReference type="GO" id="GO:0008745">
    <property type="term" value="F:N-acetylmuramoyl-L-alanine amidase activity"/>
    <property type="evidence" value="ECO:0007669"/>
    <property type="project" value="UniProtKB-EC"/>
</dbReference>
<dbReference type="GO" id="GO:0009254">
    <property type="term" value="P:peptidoglycan turnover"/>
    <property type="evidence" value="ECO:0007669"/>
    <property type="project" value="TreeGrafter"/>
</dbReference>
<dbReference type="PANTHER" id="PTHR30417">
    <property type="entry name" value="N-ACETYLMURAMOYL-L-ALANINE AMIDASE AMID"/>
    <property type="match status" value="1"/>
</dbReference>
<dbReference type="Proteomes" id="UP000198304">
    <property type="component" value="Unassembled WGS sequence"/>
</dbReference>
<dbReference type="RefSeq" id="WP_089285374.1">
    <property type="nucleotide sequence ID" value="NZ_FZOJ01000049.1"/>
</dbReference>
<sequence>MQYIIDHIPENTRCNRRPGTKMVPSSITIHNTGNPTSKARDERGWLTNPTNTRTASWHIVIDEEEAVEAIPLNEIAWHAGNYEGNRTSIGIEVCESGDQEKVWQNVVYLTAKLLFERGWGVEQVKTHQNWSGKYCPRLILPKWDKFLQDVEAELKNLSSDNQSNHASSNSQASSWAISAQKWVMENRISDGTNPKTPATREQIWVMLYNLMGGKEND</sequence>
<dbReference type="InterPro" id="IPR051206">
    <property type="entry name" value="NAMLAA_amidase_2"/>
</dbReference>
<evidence type="ECO:0000256" key="4">
    <source>
        <dbReference type="ARBA" id="ARBA00022801"/>
    </source>
</evidence>
<proteinExistence type="inferred from homology"/>
<dbReference type="OrthoDB" id="9794294at2"/>
<evidence type="ECO:0000313" key="9">
    <source>
        <dbReference type="EMBL" id="SNT18499.1"/>
    </source>
</evidence>
<evidence type="ECO:0000256" key="1">
    <source>
        <dbReference type="ARBA" id="ARBA00001561"/>
    </source>
</evidence>
<comment type="catalytic activity">
    <reaction evidence="1">
        <text>Hydrolyzes the link between N-acetylmuramoyl residues and L-amino acid residues in certain cell-wall glycopeptides.</text>
        <dbReference type="EC" id="3.5.1.28"/>
    </reaction>
</comment>
<evidence type="ECO:0000256" key="7">
    <source>
        <dbReference type="ARBA" id="ARBA00023316"/>
    </source>
</evidence>
<keyword evidence="5" id="KW-0749">Sporulation</keyword>
<dbReference type="SUPFAM" id="SSF55846">
    <property type="entry name" value="N-acetylmuramoyl-L-alanine amidase-like"/>
    <property type="match status" value="1"/>
</dbReference>
<dbReference type="GO" id="GO:0030420">
    <property type="term" value="P:establishment of competence for transformation"/>
    <property type="evidence" value="ECO:0007669"/>
    <property type="project" value="UniProtKB-KW"/>
</dbReference>
<feature type="domain" description="N-acetylmuramoyl-L-alanine amidase" evidence="8">
    <location>
        <begin position="11"/>
        <end position="146"/>
    </location>
</feature>
<organism evidence="9 10">
    <name type="scientific">Anaerovirgula multivorans</name>
    <dbReference type="NCBI Taxonomy" id="312168"/>
    <lineage>
        <taxon>Bacteria</taxon>
        <taxon>Bacillati</taxon>
        <taxon>Bacillota</taxon>
        <taxon>Clostridia</taxon>
        <taxon>Peptostreptococcales</taxon>
        <taxon>Natronincolaceae</taxon>
        <taxon>Anaerovirgula</taxon>
    </lineage>
</organism>
<accession>A0A239KLM5</accession>
<dbReference type="EC" id="3.5.1.28" evidence="3"/>
<dbReference type="Gene3D" id="3.40.80.10">
    <property type="entry name" value="Peptidoglycan recognition protein-like"/>
    <property type="match status" value="1"/>
</dbReference>
<gene>
    <name evidence="9" type="ORF">SAMN05446037_10498</name>
</gene>
<dbReference type="InterPro" id="IPR036505">
    <property type="entry name" value="Amidase/PGRP_sf"/>
</dbReference>
<keyword evidence="10" id="KW-1185">Reference proteome</keyword>
<keyword evidence="7" id="KW-0961">Cell wall biogenesis/degradation</keyword>
<dbReference type="GO" id="GO:0071555">
    <property type="term" value="P:cell wall organization"/>
    <property type="evidence" value="ECO:0007669"/>
    <property type="project" value="UniProtKB-KW"/>
</dbReference>
<keyword evidence="6" id="KW-0178">Competence</keyword>
<dbReference type="CDD" id="cd06583">
    <property type="entry name" value="PGRP"/>
    <property type="match status" value="1"/>
</dbReference>
<evidence type="ECO:0000256" key="5">
    <source>
        <dbReference type="ARBA" id="ARBA00022969"/>
    </source>
</evidence>
<dbReference type="Pfam" id="PF01510">
    <property type="entry name" value="Amidase_2"/>
    <property type="match status" value="1"/>
</dbReference>
<comment type="similarity">
    <text evidence="2">Belongs to the N-acetylmuramoyl-L-alanine amidase 2 family.</text>
</comment>
<dbReference type="PANTHER" id="PTHR30417:SF11">
    <property type="entry name" value="N-ACETYLMURAMOYL-L-ALANINE AMIDASE XLYA"/>
    <property type="match status" value="1"/>
</dbReference>
<evidence type="ECO:0000313" key="10">
    <source>
        <dbReference type="Proteomes" id="UP000198304"/>
    </source>
</evidence>
<evidence type="ECO:0000256" key="3">
    <source>
        <dbReference type="ARBA" id="ARBA00011901"/>
    </source>
</evidence>
<reference evidence="9 10" key="1">
    <citation type="submission" date="2017-06" db="EMBL/GenBank/DDBJ databases">
        <authorList>
            <person name="Kim H.J."/>
            <person name="Triplett B.A."/>
        </authorList>
    </citation>
    <scope>NUCLEOTIDE SEQUENCE [LARGE SCALE GENOMIC DNA]</scope>
    <source>
        <strain evidence="9 10">SCA</strain>
    </source>
</reference>
<dbReference type="GO" id="GO:0030435">
    <property type="term" value="P:sporulation resulting in formation of a cellular spore"/>
    <property type="evidence" value="ECO:0007669"/>
    <property type="project" value="UniProtKB-KW"/>
</dbReference>
<name>A0A239KLM5_9FIRM</name>
<dbReference type="SMART" id="SM00644">
    <property type="entry name" value="Ami_2"/>
    <property type="match status" value="1"/>
</dbReference>
<protein>
    <recommendedName>
        <fullName evidence="3">N-acetylmuramoyl-L-alanine amidase</fullName>
        <ecNumber evidence="3">3.5.1.28</ecNumber>
    </recommendedName>
</protein>